<sequence length="557" mass="57075">MAANGIGAQRRVLRDRNEARQAVPSRSRSAGIGPLRTIEGAPRRLARAGLAPIGGVRGRAVVAGALAAVVIWTGIVAVGGARDLDLRNARWQGGGAAATALALGFGALILALFPEDGAKDRRRWAGCGCATLALGSMLTGFGVGSLDRAGTANGTAAVYAAALIALVAGICFAFGTVPARPIRCSAVPVGFVLVATAAAGSLIVATAPFLPALVRSDDVVSPGETGPLAWSALSGWHWALWAAPIAVAMAAAIGADRTARPVLDGWLPAALVLHAGSQWHHAVAPAATVSDLTGADLLAFGLAATVGAGGMVELRRFAAERDALLARERATLARQADRTALVAHELGSPIAAIRTVAEMLDLGPLDPAERRAALATIRGEATLLDALAADVRTIGQATADDADFAIYPFPVRADLVLADAAAFARTLPGEHPFSVSLVVRDRVRAYPERIAQVLRNLLGNAAKYAPPGTPIALSATRQGDVVRVTVTNHGPGIPGAEQTRIFERCGRGRAAVANGIAGRGLGLYLSRQIVLAHGSDLTVTSEPGGETCFAFDLAVVR</sequence>
<dbReference type="EMBL" id="CADCWE010000047">
    <property type="protein sequence ID" value="CAA9529885.1"/>
    <property type="molecule type" value="Genomic_DNA"/>
</dbReference>
<dbReference type="SMART" id="SM00388">
    <property type="entry name" value="HisKA"/>
    <property type="match status" value="1"/>
</dbReference>
<feature type="transmembrane region" description="Helical" evidence="8">
    <location>
        <begin position="93"/>
        <end position="113"/>
    </location>
</feature>
<dbReference type="SUPFAM" id="SSF47384">
    <property type="entry name" value="Homodimeric domain of signal transducing histidine kinase"/>
    <property type="match status" value="1"/>
</dbReference>
<evidence type="ECO:0000256" key="5">
    <source>
        <dbReference type="ARBA" id="ARBA00022777"/>
    </source>
</evidence>
<protein>
    <recommendedName>
        <fullName evidence="2">histidine kinase</fullName>
        <ecNumber evidence="2">2.7.13.3</ecNumber>
    </recommendedName>
</protein>
<feature type="transmembrane region" description="Helical" evidence="8">
    <location>
        <begin position="156"/>
        <end position="177"/>
    </location>
</feature>
<evidence type="ECO:0000313" key="10">
    <source>
        <dbReference type="EMBL" id="CAA9529885.1"/>
    </source>
</evidence>
<keyword evidence="3" id="KW-0597">Phosphoprotein</keyword>
<evidence type="ECO:0000256" key="2">
    <source>
        <dbReference type="ARBA" id="ARBA00012438"/>
    </source>
</evidence>
<dbReference type="Pfam" id="PF02518">
    <property type="entry name" value="HATPase_c"/>
    <property type="match status" value="1"/>
</dbReference>
<dbReference type="EC" id="2.7.13.3" evidence="2"/>
<gene>
    <name evidence="10" type="ORF">AVDCRST_MAG73-851</name>
</gene>
<accession>A0A6J4TT85</accession>
<keyword evidence="6" id="KW-0902">Two-component regulatory system</keyword>
<feature type="transmembrane region" description="Helical" evidence="8">
    <location>
        <begin position="189"/>
        <end position="214"/>
    </location>
</feature>
<keyword evidence="8" id="KW-1133">Transmembrane helix</keyword>
<evidence type="ECO:0000256" key="3">
    <source>
        <dbReference type="ARBA" id="ARBA00022553"/>
    </source>
</evidence>
<keyword evidence="8" id="KW-0812">Transmembrane</keyword>
<dbReference type="SMART" id="SM00387">
    <property type="entry name" value="HATPase_c"/>
    <property type="match status" value="1"/>
</dbReference>
<dbReference type="Gene3D" id="1.10.287.130">
    <property type="match status" value="1"/>
</dbReference>
<feature type="transmembrane region" description="Helical" evidence="8">
    <location>
        <begin position="234"/>
        <end position="253"/>
    </location>
</feature>
<keyword evidence="5" id="KW-0418">Kinase</keyword>
<dbReference type="PANTHER" id="PTHR43711:SF1">
    <property type="entry name" value="HISTIDINE KINASE 1"/>
    <property type="match status" value="1"/>
</dbReference>
<dbReference type="InterPro" id="IPR036890">
    <property type="entry name" value="HATPase_C_sf"/>
</dbReference>
<dbReference type="CDD" id="cd00082">
    <property type="entry name" value="HisKA"/>
    <property type="match status" value="1"/>
</dbReference>
<dbReference type="SUPFAM" id="SSF55874">
    <property type="entry name" value="ATPase domain of HSP90 chaperone/DNA topoisomerase II/histidine kinase"/>
    <property type="match status" value="1"/>
</dbReference>
<keyword evidence="4" id="KW-0808">Transferase</keyword>
<dbReference type="Gene3D" id="3.30.565.10">
    <property type="entry name" value="Histidine kinase-like ATPase, C-terminal domain"/>
    <property type="match status" value="1"/>
</dbReference>
<dbReference type="InterPro" id="IPR004358">
    <property type="entry name" value="Sig_transdc_His_kin-like_C"/>
</dbReference>
<organism evidence="10">
    <name type="scientific">uncultured Thermomicrobiales bacterium</name>
    <dbReference type="NCBI Taxonomy" id="1645740"/>
    <lineage>
        <taxon>Bacteria</taxon>
        <taxon>Pseudomonadati</taxon>
        <taxon>Thermomicrobiota</taxon>
        <taxon>Thermomicrobia</taxon>
        <taxon>Thermomicrobiales</taxon>
        <taxon>environmental samples</taxon>
    </lineage>
</organism>
<keyword evidence="8" id="KW-0472">Membrane</keyword>
<name>A0A6J4TT85_9BACT</name>
<dbReference type="AlphaFoldDB" id="A0A6J4TT85"/>
<dbReference type="InterPro" id="IPR003661">
    <property type="entry name" value="HisK_dim/P_dom"/>
</dbReference>
<dbReference type="InterPro" id="IPR036097">
    <property type="entry name" value="HisK_dim/P_sf"/>
</dbReference>
<comment type="catalytic activity">
    <reaction evidence="1">
        <text>ATP + protein L-histidine = ADP + protein N-phospho-L-histidine.</text>
        <dbReference type="EC" id="2.7.13.3"/>
    </reaction>
</comment>
<reference evidence="10" key="1">
    <citation type="submission" date="2020-02" db="EMBL/GenBank/DDBJ databases">
        <authorList>
            <person name="Meier V. D."/>
        </authorList>
    </citation>
    <scope>NUCLEOTIDE SEQUENCE</scope>
    <source>
        <strain evidence="10">AVDCRST_MAG73</strain>
    </source>
</reference>
<dbReference type="InterPro" id="IPR003594">
    <property type="entry name" value="HATPase_dom"/>
</dbReference>
<evidence type="ECO:0000256" key="8">
    <source>
        <dbReference type="SAM" id="Phobius"/>
    </source>
</evidence>
<feature type="transmembrane region" description="Helical" evidence="8">
    <location>
        <begin position="60"/>
        <end position="81"/>
    </location>
</feature>
<dbReference type="CDD" id="cd00075">
    <property type="entry name" value="HATPase"/>
    <property type="match status" value="1"/>
</dbReference>
<dbReference type="PRINTS" id="PR00344">
    <property type="entry name" value="BCTRLSENSOR"/>
</dbReference>
<evidence type="ECO:0000256" key="4">
    <source>
        <dbReference type="ARBA" id="ARBA00022679"/>
    </source>
</evidence>
<evidence type="ECO:0000256" key="1">
    <source>
        <dbReference type="ARBA" id="ARBA00000085"/>
    </source>
</evidence>
<evidence type="ECO:0000259" key="9">
    <source>
        <dbReference type="PROSITE" id="PS50109"/>
    </source>
</evidence>
<feature type="transmembrane region" description="Helical" evidence="8">
    <location>
        <begin position="125"/>
        <end position="144"/>
    </location>
</feature>
<dbReference type="InterPro" id="IPR050736">
    <property type="entry name" value="Sensor_HK_Regulatory"/>
</dbReference>
<feature type="domain" description="Histidine kinase" evidence="9">
    <location>
        <begin position="341"/>
        <end position="557"/>
    </location>
</feature>
<evidence type="ECO:0000256" key="7">
    <source>
        <dbReference type="SAM" id="MobiDB-lite"/>
    </source>
</evidence>
<dbReference type="InterPro" id="IPR005467">
    <property type="entry name" value="His_kinase_dom"/>
</dbReference>
<evidence type="ECO:0000256" key="6">
    <source>
        <dbReference type="ARBA" id="ARBA00023012"/>
    </source>
</evidence>
<dbReference type="PANTHER" id="PTHR43711">
    <property type="entry name" value="TWO-COMPONENT HISTIDINE KINASE"/>
    <property type="match status" value="1"/>
</dbReference>
<dbReference type="PROSITE" id="PS50109">
    <property type="entry name" value="HIS_KIN"/>
    <property type="match status" value="1"/>
</dbReference>
<proteinExistence type="predicted"/>
<dbReference type="GO" id="GO:0000155">
    <property type="term" value="F:phosphorelay sensor kinase activity"/>
    <property type="evidence" value="ECO:0007669"/>
    <property type="project" value="InterPro"/>
</dbReference>
<feature type="region of interest" description="Disordered" evidence="7">
    <location>
        <begin position="14"/>
        <end position="34"/>
    </location>
</feature>